<feature type="transmembrane region" description="Helical" evidence="1">
    <location>
        <begin position="128"/>
        <end position="149"/>
    </location>
</feature>
<keyword evidence="3" id="KW-1185">Reference proteome</keyword>
<proteinExistence type="predicted"/>
<comment type="caution">
    <text evidence="2">The sequence shown here is derived from an EMBL/GenBank/DDBJ whole genome shotgun (WGS) entry which is preliminary data.</text>
</comment>
<accession>A0A1W0XE18</accession>
<dbReference type="AlphaFoldDB" id="A0A1W0XE18"/>
<organism evidence="2 3">
    <name type="scientific">Hypsibius exemplaris</name>
    <name type="common">Freshwater tardigrade</name>
    <dbReference type="NCBI Taxonomy" id="2072580"/>
    <lineage>
        <taxon>Eukaryota</taxon>
        <taxon>Metazoa</taxon>
        <taxon>Ecdysozoa</taxon>
        <taxon>Tardigrada</taxon>
        <taxon>Eutardigrada</taxon>
        <taxon>Parachela</taxon>
        <taxon>Hypsibioidea</taxon>
        <taxon>Hypsibiidae</taxon>
        <taxon>Hypsibius</taxon>
    </lineage>
</organism>
<feature type="transmembrane region" description="Helical" evidence="1">
    <location>
        <begin position="12"/>
        <end position="40"/>
    </location>
</feature>
<feature type="transmembrane region" description="Helical" evidence="1">
    <location>
        <begin position="101"/>
        <end position="121"/>
    </location>
</feature>
<dbReference type="Proteomes" id="UP000192578">
    <property type="component" value="Unassembled WGS sequence"/>
</dbReference>
<keyword evidence="1" id="KW-0472">Membrane</keyword>
<dbReference type="OrthoDB" id="10564520at2759"/>
<evidence type="ECO:0000313" key="3">
    <source>
        <dbReference type="Proteomes" id="UP000192578"/>
    </source>
</evidence>
<keyword evidence="1" id="KW-0812">Transmembrane</keyword>
<evidence type="ECO:0000256" key="1">
    <source>
        <dbReference type="SAM" id="Phobius"/>
    </source>
</evidence>
<protein>
    <submittedName>
        <fullName evidence="2">Uncharacterized protein</fullName>
    </submittedName>
</protein>
<reference evidence="3" key="1">
    <citation type="submission" date="2017-01" db="EMBL/GenBank/DDBJ databases">
        <title>Comparative genomics of anhydrobiosis in the tardigrade Hypsibius dujardini.</title>
        <authorList>
            <person name="Yoshida Y."/>
            <person name="Koutsovoulos G."/>
            <person name="Laetsch D."/>
            <person name="Stevens L."/>
            <person name="Kumar S."/>
            <person name="Horikawa D."/>
            <person name="Ishino K."/>
            <person name="Komine S."/>
            <person name="Tomita M."/>
            <person name="Blaxter M."/>
            <person name="Arakawa K."/>
        </authorList>
    </citation>
    <scope>NUCLEOTIDE SEQUENCE [LARGE SCALE GENOMIC DNA]</scope>
    <source>
        <strain evidence="3">Z151</strain>
    </source>
</reference>
<dbReference type="PROSITE" id="PS51257">
    <property type="entry name" value="PROKAR_LIPOPROTEIN"/>
    <property type="match status" value="1"/>
</dbReference>
<keyword evidence="1" id="KW-1133">Transmembrane helix</keyword>
<dbReference type="EMBL" id="MTYJ01000002">
    <property type="protein sequence ID" value="OQV25716.1"/>
    <property type="molecule type" value="Genomic_DNA"/>
</dbReference>
<evidence type="ECO:0000313" key="2">
    <source>
        <dbReference type="EMBL" id="OQV25716.1"/>
    </source>
</evidence>
<sequence length="222" mass="24842">MVEPPIRFPKTLFLLSTIEICLAIIFLSIVFAGCLLAYFYPSYQDLLNEYWTWIKTMETGLEIGNYITLCKAGKLGRAAARPRVGREINTFYSDFLTWNSLGAIMSIMQFIIVAVEIIFLAENSKPAIVYLATYPMVGIVVTLSVQSLAMSLDVVPWQKCPTPRELYRCLKLLIMGGGKNVRVVGRYRDLVRDDSECGLIPVTAQTSVCSKTSTSTYASETF</sequence>
<name>A0A1W0XE18_HYPEX</name>
<gene>
    <name evidence="2" type="ORF">BV898_00646</name>
</gene>